<dbReference type="RefSeq" id="WP_052769482.1">
    <property type="nucleotide sequence ID" value="NZ_JARAYT010000020.1"/>
</dbReference>
<name>A0ABU4NVB4_9ACTN</name>
<proteinExistence type="predicted"/>
<accession>A0ABU4NVB4</accession>
<protein>
    <submittedName>
        <fullName evidence="2">Uncharacterized protein</fullName>
    </submittedName>
</protein>
<gene>
    <name evidence="2" type="ORF">PV662_38305</name>
</gene>
<organism evidence="2 3">
    <name type="scientific">Streptomyces europaeiscabiei</name>
    <dbReference type="NCBI Taxonomy" id="146819"/>
    <lineage>
        <taxon>Bacteria</taxon>
        <taxon>Bacillati</taxon>
        <taxon>Actinomycetota</taxon>
        <taxon>Actinomycetes</taxon>
        <taxon>Kitasatosporales</taxon>
        <taxon>Streptomycetaceae</taxon>
        <taxon>Streptomyces</taxon>
    </lineage>
</organism>
<dbReference type="Proteomes" id="UP001271274">
    <property type="component" value="Unassembled WGS sequence"/>
</dbReference>
<evidence type="ECO:0000313" key="3">
    <source>
        <dbReference type="Proteomes" id="UP001271274"/>
    </source>
</evidence>
<sequence length="171" mass="18788">MAAAICPRRPETAYLRTPYTRVPQDVLERYLVEVRDHFDDHPAALRRLLPQGARALADGTPAVRGGWEPLGLSEVDRRRWPAEQAAAVEAFVHACWEDNLAKARPPQPVGDVFEACVALLGTVVPLLDRWPAGPEADAHLAHRVDSLRPRPARRRTRAARAGAPGPPAVNL</sequence>
<dbReference type="EMBL" id="JARAYU010000019">
    <property type="protein sequence ID" value="MDX3705500.1"/>
    <property type="molecule type" value="Genomic_DNA"/>
</dbReference>
<evidence type="ECO:0000313" key="2">
    <source>
        <dbReference type="EMBL" id="MDX3705500.1"/>
    </source>
</evidence>
<comment type="caution">
    <text evidence="2">The sequence shown here is derived from an EMBL/GenBank/DDBJ whole genome shotgun (WGS) entry which is preliminary data.</text>
</comment>
<feature type="region of interest" description="Disordered" evidence="1">
    <location>
        <begin position="143"/>
        <end position="171"/>
    </location>
</feature>
<keyword evidence="3" id="KW-1185">Reference proteome</keyword>
<evidence type="ECO:0000256" key="1">
    <source>
        <dbReference type="SAM" id="MobiDB-lite"/>
    </source>
</evidence>
<reference evidence="2 3" key="1">
    <citation type="journal article" date="2023" name="Microb. Genom.">
        <title>Mesoterricola silvestris gen. nov., sp. nov., Mesoterricola sediminis sp. nov., Geothrix oryzae sp. nov., Geothrix edaphica sp. nov., Geothrix rubra sp. nov., and Geothrix limicola sp. nov., six novel members of Acidobacteriota isolated from soils.</title>
        <authorList>
            <person name="Weisberg A.J."/>
            <person name="Pearce E."/>
            <person name="Kramer C.G."/>
            <person name="Chang J.H."/>
            <person name="Clarke C.R."/>
        </authorList>
    </citation>
    <scope>NUCLEOTIDE SEQUENCE [LARGE SCALE GENOMIC DNA]</scope>
    <source>
        <strain evidence="2 3">ID09-01A</strain>
    </source>
</reference>